<dbReference type="Proteomes" id="UP001597216">
    <property type="component" value="Unassembled WGS sequence"/>
</dbReference>
<dbReference type="RefSeq" id="WP_374346285.1">
    <property type="nucleotide sequence ID" value="NZ_JBHTLQ010000005.1"/>
</dbReference>
<name>A0ABW3SXJ4_9CAUL</name>
<dbReference type="EMBL" id="JBHTLQ010000005">
    <property type="protein sequence ID" value="MFD1189629.1"/>
    <property type="molecule type" value="Genomic_DNA"/>
</dbReference>
<proteinExistence type="predicted"/>
<evidence type="ECO:0000313" key="2">
    <source>
        <dbReference type="Proteomes" id="UP001597216"/>
    </source>
</evidence>
<evidence type="ECO:0000313" key="1">
    <source>
        <dbReference type="EMBL" id="MFD1189629.1"/>
    </source>
</evidence>
<organism evidence="1 2">
    <name type="scientific">Phenylobacterium conjunctum</name>
    <dbReference type="NCBI Taxonomy" id="1298959"/>
    <lineage>
        <taxon>Bacteria</taxon>
        <taxon>Pseudomonadati</taxon>
        <taxon>Pseudomonadota</taxon>
        <taxon>Alphaproteobacteria</taxon>
        <taxon>Caulobacterales</taxon>
        <taxon>Caulobacteraceae</taxon>
        <taxon>Phenylobacterium</taxon>
    </lineage>
</organism>
<reference evidence="2" key="1">
    <citation type="journal article" date="2019" name="Int. J. Syst. Evol. Microbiol.">
        <title>The Global Catalogue of Microorganisms (GCM) 10K type strain sequencing project: providing services to taxonomists for standard genome sequencing and annotation.</title>
        <authorList>
            <consortium name="The Broad Institute Genomics Platform"/>
            <consortium name="The Broad Institute Genome Sequencing Center for Infectious Disease"/>
            <person name="Wu L."/>
            <person name="Ma J."/>
        </authorList>
    </citation>
    <scope>NUCLEOTIDE SEQUENCE [LARGE SCALE GENOMIC DNA]</scope>
    <source>
        <strain evidence="2">CCUG 55074</strain>
    </source>
</reference>
<sequence>MTRQIDFAGASGSVYRYSSIEEERHLPPAGANYVIAQVQDQAARILFAGETERLSDREWEAALATVRAELQHQHAGDAEVFTRLNVRSAVRRAEREDLIQAHAPPLNAG</sequence>
<gene>
    <name evidence="1" type="ORF">ACFQ27_03480</name>
</gene>
<comment type="caution">
    <text evidence="1">The sequence shown here is derived from an EMBL/GenBank/DDBJ whole genome shotgun (WGS) entry which is preliminary data.</text>
</comment>
<accession>A0ABW3SXJ4</accession>
<protein>
    <submittedName>
        <fullName evidence="1">Uncharacterized protein</fullName>
    </submittedName>
</protein>
<keyword evidence="2" id="KW-1185">Reference proteome</keyword>